<dbReference type="VEuPathDB" id="FungiDB:PV08_02149"/>
<dbReference type="EMBL" id="KN847492">
    <property type="protein sequence ID" value="KIW21569.1"/>
    <property type="molecule type" value="Genomic_DNA"/>
</dbReference>
<evidence type="ECO:0000313" key="6">
    <source>
        <dbReference type="Proteomes" id="UP000053328"/>
    </source>
</evidence>
<comment type="pathway">
    <text evidence="2">Porphyrin-containing compound metabolism.</text>
</comment>
<dbReference type="GO" id="GO:0016851">
    <property type="term" value="F:magnesium chelatase activity"/>
    <property type="evidence" value="ECO:0007669"/>
    <property type="project" value="UniProtKB-EC"/>
</dbReference>
<dbReference type="Proteomes" id="UP000053328">
    <property type="component" value="Unassembled WGS sequence"/>
</dbReference>
<evidence type="ECO:0000259" key="4">
    <source>
        <dbReference type="Pfam" id="PF17863"/>
    </source>
</evidence>
<sequence length="369" mass="41455">MDRQVFLDHVNNLTDLELAVLLSLIAQQHCLIQTPGEFQDDVASELALIVCNIFNLSYIIINKHDLQSIDEFVAAILDNSKVDRETLDQSDDDFGGESDLRSKVAEVSFRGLTSAQHDQTTLDTRQVVNVVIAKDFNLAHEDVQIQALELILRKRIFSRTTVHTAPKVFLLLPIVTTDTRHVELNGHLNDRIFISHHHDPEDGFPNLQEIDGADDDQDNPSTYSDSRSLRLRRGQHLASRQIGPRLIEQLRAEGEAAIITPEIRRYLQDLVAFLRIERGVDGGVTPYATTLFLALSKYLAPLHGIDYVTPSLIALAARKVYPHRLIIATPSRERSTLYGTDLATAQYLVEDLDPDKVIQNVLDTVECPT</sequence>
<dbReference type="EC" id="6.6.1.1" evidence="1"/>
<evidence type="ECO:0000256" key="2">
    <source>
        <dbReference type="ARBA" id="ARBA00023444"/>
    </source>
</evidence>
<name>A0A0D2CDG7_9EURO</name>
<dbReference type="RefSeq" id="XP_016241785.1">
    <property type="nucleotide sequence ID" value="XM_016376509.1"/>
</dbReference>
<dbReference type="OrthoDB" id="5582146at2759"/>
<dbReference type="InterPro" id="IPR041628">
    <property type="entry name" value="ChlI/MoxR_AAA_lid"/>
</dbReference>
<evidence type="ECO:0000256" key="3">
    <source>
        <dbReference type="SAM" id="MobiDB-lite"/>
    </source>
</evidence>
<dbReference type="PANTHER" id="PTHR11603">
    <property type="entry name" value="AAA FAMILY ATPASE"/>
    <property type="match status" value="1"/>
</dbReference>
<reference evidence="5 6" key="1">
    <citation type="submission" date="2015-01" db="EMBL/GenBank/DDBJ databases">
        <title>The Genome Sequence of Exophiala spinifera CBS89968.</title>
        <authorList>
            <consortium name="The Broad Institute Genomics Platform"/>
            <person name="Cuomo C."/>
            <person name="de Hoog S."/>
            <person name="Gorbushina A."/>
            <person name="Stielow B."/>
            <person name="Teixiera M."/>
            <person name="Abouelleil A."/>
            <person name="Chapman S.B."/>
            <person name="Priest M."/>
            <person name="Young S.K."/>
            <person name="Wortman J."/>
            <person name="Nusbaum C."/>
            <person name="Birren B."/>
        </authorList>
    </citation>
    <scope>NUCLEOTIDE SEQUENCE [LARGE SCALE GENOMIC DNA]</scope>
    <source>
        <strain evidence="5 6">CBS 89968</strain>
    </source>
</reference>
<evidence type="ECO:0000256" key="1">
    <source>
        <dbReference type="ARBA" id="ARBA00012825"/>
    </source>
</evidence>
<keyword evidence="6" id="KW-1185">Reference proteome</keyword>
<proteinExistence type="predicted"/>
<accession>A0A0D2CDG7</accession>
<dbReference type="GeneID" id="27329232"/>
<feature type="domain" description="ChlI/MoxR AAA lid" evidence="4">
    <location>
        <begin position="275"/>
        <end position="334"/>
    </location>
</feature>
<dbReference type="InterPro" id="IPR052041">
    <property type="entry name" value="Nucleic_acid_metab_PIN/TRAM"/>
</dbReference>
<organism evidence="5 6">
    <name type="scientific">Exophiala spinifera</name>
    <dbReference type="NCBI Taxonomy" id="91928"/>
    <lineage>
        <taxon>Eukaryota</taxon>
        <taxon>Fungi</taxon>
        <taxon>Dikarya</taxon>
        <taxon>Ascomycota</taxon>
        <taxon>Pezizomycotina</taxon>
        <taxon>Eurotiomycetes</taxon>
        <taxon>Chaetothyriomycetidae</taxon>
        <taxon>Chaetothyriales</taxon>
        <taxon>Herpotrichiellaceae</taxon>
        <taxon>Exophiala</taxon>
    </lineage>
</organism>
<dbReference type="Gene3D" id="1.10.8.80">
    <property type="entry name" value="Magnesium chelatase subunit I, C-Terminal domain"/>
    <property type="match status" value="1"/>
</dbReference>
<dbReference type="Pfam" id="PF17863">
    <property type="entry name" value="AAA_lid_2"/>
    <property type="match status" value="1"/>
</dbReference>
<feature type="region of interest" description="Disordered" evidence="3">
    <location>
        <begin position="204"/>
        <end position="228"/>
    </location>
</feature>
<gene>
    <name evidence="5" type="ORF">PV08_02149</name>
</gene>
<dbReference type="AlphaFoldDB" id="A0A0D2CDG7"/>
<dbReference type="PANTHER" id="PTHR11603:SF132">
    <property type="entry name" value="C2H2-TYPE DOMAIN-CONTAINING PROTEIN"/>
    <property type="match status" value="1"/>
</dbReference>
<evidence type="ECO:0000313" key="5">
    <source>
        <dbReference type="EMBL" id="KIW21569.1"/>
    </source>
</evidence>
<protein>
    <recommendedName>
        <fullName evidence="1">magnesium chelatase</fullName>
        <ecNumber evidence="1">6.6.1.1</ecNumber>
    </recommendedName>
</protein>
<dbReference type="HOGENOM" id="CLU_034390_0_0_1"/>